<accession>L0FXH5</accession>
<evidence type="ECO:0000313" key="2">
    <source>
        <dbReference type="Proteomes" id="UP000010796"/>
    </source>
</evidence>
<dbReference type="AlphaFoldDB" id="L0FXH5"/>
<dbReference type="PROSITE" id="PS51257">
    <property type="entry name" value="PROKAR_LIPOPROTEIN"/>
    <property type="match status" value="1"/>
</dbReference>
<dbReference type="STRING" id="926556.Echvi_1185"/>
<name>L0FXH5_ECHVK</name>
<organism evidence="1 2">
    <name type="scientific">Echinicola vietnamensis (strain DSM 17526 / LMG 23754 / KMM 6221)</name>
    <dbReference type="NCBI Taxonomy" id="926556"/>
    <lineage>
        <taxon>Bacteria</taxon>
        <taxon>Pseudomonadati</taxon>
        <taxon>Bacteroidota</taxon>
        <taxon>Cytophagia</taxon>
        <taxon>Cytophagales</taxon>
        <taxon>Cyclobacteriaceae</taxon>
        <taxon>Echinicola</taxon>
    </lineage>
</organism>
<proteinExistence type="predicted"/>
<dbReference type="KEGG" id="evi:Echvi_1185"/>
<dbReference type="HOGENOM" id="CLU_1600124_0_0_10"/>
<evidence type="ECO:0000313" key="1">
    <source>
        <dbReference type="EMBL" id="AGA77456.1"/>
    </source>
</evidence>
<protein>
    <submittedName>
        <fullName evidence="1">Uncharacterized protein</fullName>
    </submittedName>
</protein>
<dbReference type="EMBL" id="CP003346">
    <property type="protein sequence ID" value="AGA77456.1"/>
    <property type="molecule type" value="Genomic_DNA"/>
</dbReference>
<keyword evidence="2" id="KW-1185">Reference proteome</keyword>
<reference evidence="2" key="1">
    <citation type="submission" date="2012-02" db="EMBL/GenBank/DDBJ databases">
        <title>The complete genome of Echinicola vietnamensis DSM 17526.</title>
        <authorList>
            <person name="Lucas S."/>
            <person name="Copeland A."/>
            <person name="Lapidus A."/>
            <person name="Glavina del Rio T."/>
            <person name="Dalin E."/>
            <person name="Tice H."/>
            <person name="Bruce D."/>
            <person name="Goodwin L."/>
            <person name="Pitluck S."/>
            <person name="Peters L."/>
            <person name="Ovchinnikova G."/>
            <person name="Teshima H."/>
            <person name="Kyrpides N."/>
            <person name="Mavromatis K."/>
            <person name="Ivanova N."/>
            <person name="Brettin T."/>
            <person name="Detter J.C."/>
            <person name="Han C."/>
            <person name="Larimer F."/>
            <person name="Land M."/>
            <person name="Hauser L."/>
            <person name="Markowitz V."/>
            <person name="Cheng J.-F."/>
            <person name="Hugenholtz P."/>
            <person name="Woyke T."/>
            <person name="Wu D."/>
            <person name="Brambilla E."/>
            <person name="Klenk H.-P."/>
            <person name="Eisen J.A."/>
        </authorList>
    </citation>
    <scope>NUCLEOTIDE SEQUENCE [LARGE SCALE GENOMIC DNA]</scope>
    <source>
        <strain evidence="2">DSM 17526 / LMG 23754 / KMM 6221</strain>
    </source>
</reference>
<gene>
    <name evidence="1" type="ordered locus">Echvi_1185</name>
</gene>
<sequence length="166" mass="19033">MKIFSIYLCSLMILGTLTWTSCQENGQEEPLMTEHEEVGSTETNPMDRQAYEKQLKELSLYMGEVMKDPEARAELFGFGDIKGNSREISYNLRLLFDEKVDPLSRKQSAIVRAFHQATAFSRTSGSTATLDSPIFFIRENDAGFYPGTKLPIYRMTQVEWYFSSTH</sequence>
<dbReference type="OrthoDB" id="826133at2"/>
<dbReference type="Proteomes" id="UP000010796">
    <property type="component" value="Chromosome"/>
</dbReference>
<dbReference type="RefSeq" id="WP_015265020.1">
    <property type="nucleotide sequence ID" value="NC_019904.1"/>
</dbReference>